<dbReference type="GO" id="GO:0046872">
    <property type="term" value="F:metal ion binding"/>
    <property type="evidence" value="ECO:0007669"/>
    <property type="project" value="UniProtKB-KW"/>
</dbReference>
<keyword evidence="11 14" id="KW-1133">Transmembrane helix</keyword>
<evidence type="ECO:0000313" key="16">
    <source>
        <dbReference type="EMBL" id="GAH00847.1"/>
    </source>
</evidence>
<evidence type="ECO:0000256" key="1">
    <source>
        <dbReference type="ARBA" id="ARBA00001936"/>
    </source>
</evidence>
<feature type="transmembrane region" description="Helical" evidence="14">
    <location>
        <begin position="20"/>
        <end position="39"/>
    </location>
</feature>
<keyword evidence="6" id="KW-0328">Glycosyltransferase</keyword>
<proteinExistence type="inferred from homology"/>
<dbReference type="GO" id="GO:0016020">
    <property type="term" value="C:membrane"/>
    <property type="evidence" value="ECO:0007669"/>
    <property type="project" value="InterPro"/>
</dbReference>
<keyword evidence="10" id="KW-0460">Magnesium</keyword>
<comment type="pathway">
    <text evidence="4">Protein modification; protein glycosylation.</text>
</comment>
<evidence type="ECO:0000256" key="2">
    <source>
        <dbReference type="ARBA" id="ARBA00001946"/>
    </source>
</evidence>
<keyword evidence="7" id="KW-0808">Transferase</keyword>
<evidence type="ECO:0000256" key="10">
    <source>
        <dbReference type="ARBA" id="ARBA00022842"/>
    </source>
</evidence>
<evidence type="ECO:0000256" key="3">
    <source>
        <dbReference type="ARBA" id="ARBA00004127"/>
    </source>
</evidence>
<evidence type="ECO:0000256" key="13">
    <source>
        <dbReference type="ARBA" id="ARBA00023211"/>
    </source>
</evidence>
<comment type="similarity">
    <text evidence="5">Belongs to the STT3 family.</text>
</comment>
<dbReference type="GO" id="GO:0012505">
    <property type="term" value="C:endomembrane system"/>
    <property type="evidence" value="ECO:0007669"/>
    <property type="project" value="UniProtKB-SubCell"/>
</dbReference>
<dbReference type="UniPathway" id="UPA00378"/>
<comment type="cofactor">
    <cofactor evidence="2">
        <name>Mg(2+)</name>
        <dbReference type="ChEBI" id="CHEBI:18420"/>
    </cofactor>
</comment>
<comment type="subcellular location">
    <subcellularLocation>
        <location evidence="3">Endomembrane system</location>
        <topology evidence="3">Multi-pass membrane protein</topology>
    </subcellularLocation>
</comment>
<evidence type="ECO:0000256" key="12">
    <source>
        <dbReference type="ARBA" id="ARBA00023136"/>
    </source>
</evidence>
<evidence type="ECO:0000256" key="14">
    <source>
        <dbReference type="SAM" id="Phobius"/>
    </source>
</evidence>
<dbReference type="GO" id="GO:0004576">
    <property type="term" value="F:oligosaccharyl transferase activity"/>
    <property type="evidence" value="ECO:0007669"/>
    <property type="project" value="InterPro"/>
</dbReference>
<reference evidence="16" key="1">
    <citation type="journal article" date="2014" name="Front. Microbiol.">
        <title>High frequency of phylogenetically diverse reductive dehalogenase-homologous genes in deep subseafloor sedimentary metagenomes.</title>
        <authorList>
            <person name="Kawai M."/>
            <person name="Futagami T."/>
            <person name="Toyoda A."/>
            <person name="Takaki Y."/>
            <person name="Nishi S."/>
            <person name="Hori S."/>
            <person name="Arai W."/>
            <person name="Tsubouchi T."/>
            <person name="Morono Y."/>
            <person name="Uchiyama I."/>
            <person name="Ito T."/>
            <person name="Fujiyama A."/>
            <person name="Inagaki F."/>
            <person name="Takami H."/>
        </authorList>
    </citation>
    <scope>NUCLEOTIDE SEQUENCE</scope>
    <source>
        <strain evidence="16">Expedition CK06-06</strain>
    </source>
</reference>
<dbReference type="Gene3D" id="3.40.50.12610">
    <property type="match status" value="1"/>
</dbReference>
<evidence type="ECO:0000256" key="7">
    <source>
        <dbReference type="ARBA" id="ARBA00022679"/>
    </source>
</evidence>
<sequence length="251" mass="29034">DGRNKAVKKRSQIHEHSFRIASVVVVTIAILFLVFFWNINKAVSQAEPVPYAPSDGWHESLLWMKDNTPEPFDDPDAYYALYESPPPGESFEYPESAYGVTSWWDYGYWITRTAQRIPNANPSQAQEPIKKVAAYLLSTDVPHNQEILDITREFNTRYVIIDFAMTLSKFPAIANWAGVPVERYLEIYLIRKDRPQNSVINIPVRIFGESLFIAVYICCPESCPRFVRIGQLCHISYRLARMLTLNYTLFR</sequence>
<dbReference type="PANTHER" id="PTHR13872:SF1">
    <property type="entry name" value="DOLICHYL-DIPHOSPHOOLIGOSACCHARIDE--PROTEIN GLYCOSYLTRANSFERASE SUBUNIT STT3B"/>
    <property type="match status" value="1"/>
</dbReference>
<dbReference type="AlphaFoldDB" id="X1C0P9"/>
<protein>
    <recommendedName>
        <fullName evidence="15">AglB-like core domain-containing protein</fullName>
    </recommendedName>
</protein>
<organism evidence="16">
    <name type="scientific">marine sediment metagenome</name>
    <dbReference type="NCBI Taxonomy" id="412755"/>
    <lineage>
        <taxon>unclassified sequences</taxon>
        <taxon>metagenomes</taxon>
        <taxon>ecological metagenomes</taxon>
    </lineage>
</organism>
<keyword evidence="8 14" id="KW-0812">Transmembrane</keyword>
<keyword evidence="13" id="KW-0464">Manganese</keyword>
<evidence type="ECO:0000256" key="5">
    <source>
        <dbReference type="ARBA" id="ARBA00010810"/>
    </source>
</evidence>
<accession>X1C0P9</accession>
<dbReference type="PANTHER" id="PTHR13872">
    <property type="entry name" value="DOLICHYL-DIPHOSPHOOLIGOSACCHARIDE--PROTEIN GLYCOSYLTRANSFERASE SUBUNIT"/>
    <property type="match status" value="1"/>
</dbReference>
<keyword evidence="12 14" id="KW-0472">Membrane</keyword>
<name>X1C0P9_9ZZZZ</name>
<evidence type="ECO:0000256" key="6">
    <source>
        <dbReference type="ARBA" id="ARBA00022676"/>
    </source>
</evidence>
<dbReference type="Pfam" id="PF22627">
    <property type="entry name" value="AglB_core-like"/>
    <property type="match status" value="1"/>
</dbReference>
<evidence type="ECO:0000256" key="8">
    <source>
        <dbReference type="ARBA" id="ARBA00022692"/>
    </source>
</evidence>
<feature type="non-terminal residue" evidence="16">
    <location>
        <position position="1"/>
    </location>
</feature>
<feature type="domain" description="AglB-like core" evidence="15">
    <location>
        <begin position="56"/>
        <end position="166"/>
    </location>
</feature>
<dbReference type="EMBL" id="BART01025434">
    <property type="protein sequence ID" value="GAH00847.1"/>
    <property type="molecule type" value="Genomic_DNA"/>
</dbReference>
<evidence type="ECO:0000256" key="9">
    <source>
        <dbReference type="ARBA" id="ARBA00022723"/>
    </source>
</evidence>
<keyword evidence="9" id="KW-0479">Metal-binding</keyword>
<gene>
    <name evidence="16" type="ORF">S01H4_45653</name>
</gene>
<evidence type="ECO:0000256" key="11">
    <source>
        <dbReference type="ARBA" id="ARBA00022989"/>
    </source>
</evidence>
<evidence type="ECO:0000259" key="15">
    <source>
        <dbReference type="Pfam" id="PF22627"/>
    </source>
</evidence>
<comment type="cofactor">
    <cofactor evidence="1">
        <name>Mn(2+)</name>
        <dbReference type="ChEBI" id="CHEBI:29035"/>
    </cofactor>
</comment>
<comment type="caution">
    <text evidence="16">The sequence shown here is derived from an EMBL/GenBank/DDBJ whole genome shotgun (WGS) entry which is preliminary data.</text>
</comment>
<evidence type="ECO:0000256" key="4">
    <source>
        <dbReference type="ARBA" id="ARBA00004922"/>
    </source>
</evidence>
<dbReference type="InterPro" id="IPR003674">
    <property type="entry name" value="Oligo_trans_STT3"/>
</dbReference>
<dbReference type="InterPro" id="IPR054479">
    <property type="entry name" value="AglB-like_core"/>
</dbReference>